<dbReference type="AlphaFoldDB" id="A0A3B0TS24"/>
<proteinExistence type="predicted"/>
<dbReference type="EMBL" id="UOEL01000003">
    <property type="protein sequence ID" value="VAW09836.1"/>
    <property type="molecule type" value="Genomic_DNA"/>
</dbReference>
<sequence>MVEPVFEQRPCPPAVFLDLGGPYVLVEVYAALVAPYEGYHYQQHEFFDAFEICKVRFFNVEPTGLHGLEAHLYLPLLGVIVPGLLWPVERDDYQEAPFLELAAREITILAVYRYDLVIVPVLPRP</sequence>
<protein>
    <submittedName>
        <fullName evidence="1">Uncharacterized protein</fullName>
    </submittedName>
</protein>
<name>A0A3B0TS24_9ZZZZ</name>
<evidence type="ECO:0000313" key="1">
    <source>
        <dbReference type="EMBL" id="VAW09836.1"/>
    </source>
</evidence>
<accession>A0A3B0TS24</accession>
<gene>
    <name evidence="1" type="ORF">MNBD_BACTEROID03-1671</name>
</gene>
<organism evidence="1">
    <name type="scientific">hydrothermal vent metagenome</name>
    <dbReference type="NCBI Taxonomy" id="652676"/>
    <lineage>
        <taxon>unclassified sequences</taxon>
        <taxon>metagenomes</taxon>
        <taxon>ecological metagenomes</taxon>
    </lineage>
</organism>
<reference evidence="1" key="1">
    <citation type="submission" date="2018-06" db="EMBL/GenBank/DDBJ databases">
        <authorList>
            <person name="Zhirakovskaya E."/>
        </authorList>
    </citation>
    <scope>NUCLEOTIDE SEQUENCE</scope>
</reference>